<dbReference type="PROSITE" id="PS00778">
    <property type="entry name" value="HIS_ACID_PHOSPHAT_2"/>
    <property type="match status" value="1"/>
</dbReference>
<dbReference type="STRING" id="1448320.A0A319DWB0"/>
<organism evidence="5 6">
    <name type="scientific">Aspergillus ellipticus CBS 707.79</name>
    <dbReference type="NCBI Taxonomy" id="1448320"/>
    <lineage>
        <taxon>Eukaryota</taxon>
        <taxon>Fungi</taxon>
        <taxon>Dikarya</taxon>
        <taxon>Ascomycota</taxon>
        <taxon>Pezizomycotina</taxon>
        <taxon>Eurotiomycetes</taxon>
        <taxon>Eurotiomycetidae</taxon>
        <taxon>Eurotiales</taxon>
        <taxon>Aspergillaceae</taxon>
        <taxon>Aspergillus</taxon>
        <taxon>Aspergillus subgen. Circumdati</taxon>
    </lineage>
</organism>
<feature type="region of interest" description="Disordered" evidence="4">
    <location>
        <begin position="405"/>
        <end position="433"/>
    </location>
</feature>
<protein>
    <recommendedName>
        <fullName evidence="2">3-phytase</fullName>
        <ecNumber evidence="2">3.1.3.8</ecNumber>
    </recommendedName>
</protein>
<dbReference type="GO" id="GO:0003993">
    <property type="term" value="F:acid phosphatase activity"/>
    <property type="evidence" value="ECO:0007669"/>
    <property type="project" value="TreeGrafter"/>
</dbReference>
<feature type="non-terminal residue" evidence="5">
    <location>
        <position position="546"/>
    </location>
</feature>
<evidence type="ECO:0000313" key="6">
    <source>
        <dbReference type="Proteomes" id="UP000247810"/>
    </source>
</evidence>
<dbReference type="CDD" id="cd07061">
    <property type="entry name" value="HP_HAP_like"/>
    <property type="match status" value="1"/>
</dbReference>
<evidence type="ECO:0000256" key="1">
    <source>
        <dbReference type="ARBA" id="ARBA00005375"/>
    </source>
</evidence>
<name>A0A319DWB0_9EURO</name>
<dbReference type="PROSITE" id="PS00616">
    <property type="entry name" value="HIS_ACID_PHOSPHAT_1"/>
    <property type="match status" value="1"/>
</dbReference>
<keyword evidence="3" id="KW-0378">Hydrolase</keyword>
<proteinExistence type="inferred from homology"/>
<dbReference type="InterPro" id="IPR029033">
    <property type="entry name" value="His_PPase_superfam"/>
</dbReference>
<dbReference type="SUPFAM" id="SSF53254">
    <property type="entry name" value="Phosphoglycerate mutase-like"/>
    <property type="match status" value="1"/>
</dbReference>
<dbReference type="PANTHER" id="PTHR20963">
    <property type="entry name" value="MULTIPLE INOSITOL POLYPHOSPHATE PHOSPHATASE-RELATED"/>
    <property type="match status" value="1"/>
</dbReference>
<evidence type="ECO:0000313" key="5">
    <source>
        <dbReference type="EMBL" id="PYH98477.1"/>
    </source>
</evidence>
<dbReference type="InterPro" id="IPR033379">
    <property type="entry name" value="Acid_Pase_AS"/>
</dbReference>
<keyword evidence="6" id="KW-1185">Reference proteome</keyword>
<dbReference type="Pfam" id="PF00328">
    <property type="entry name" value="His_Phos_2"/>
    <property type="match status" value="1"/>
</dbReference>
<dbReference type="InterPro" id="IPR000560">
    <property type="entry name" value="His_Pase_clade-2"/>
</dbReference>
<dbReference type="AlphaFoldDB" id="A0A319DWB0"/>
<comment type="similarity">
    <text evidence="1">Belongs to the histidine acid phosphatase family.</text>
</comment>
<dbReference type="Gene3D" id="3.40.50.1240">
    <property type="entry name" value="Phosphoglycerate mutase-like"/>
    <property type="match status" value="1"/>
</dbReference>
<dbReference type="GO" id="GO:0016158">
    <property type="term" value="F:inositol hexakisphosphate 3-phosphatase activity"/>
    <property type="evidence" value="ECO:0007669"/>
    <property type="project" value="UniProtKB-EC"/>
</dbReference>
<dbReference type="PANTHER" id="PTHR20963:SF43">
    <property type="entry name" value="PUTATIVE (AFU_ORTHOLOGUE AFUA_7G01240)-RELATED"/>
    <property type="match status" value="1"/>
</dbReference>
<dbReference type="VEuPathDB" id="FungiDB:BO71DRAFT_344969"/>
<feature type="region of interest" description="Disordered" evidence="4">
    <location>
        <begin position="1"/>
        <end position="23"/>
    </location>
</feature>
<accession>A0A319DWB0</accession>
<sequence>MASTPTTNEPDWFKTRPQSYQGHTATGAAPFLAQYNPAPFGDPATYTVNSPLETSQPIRGAKNHNIFHHMGNLSPYYPRADGFGVDEYAHPRGSNITQMHLLHRHGSRYPTKGETTALADWADKIVNATTHGAVFTDDLSFLNHWTYLLGAEILTTRGRQDLFDSGVLNNFNYGHLYPNGTKIVARTTTQDRMLKSAENFLSGFFGLEWDDNVNLLANIEEHNFNTSLMAIYACPNAITKPFGDFVDAPMTAWKNQYLSHRTHKLNRLAHNYNWTIADSFNAQTLCAYETVALGYSRFCSLFSYDEWEDFSYTWDIAFAGYSGFQCPLGRASGITWVEEFLARVENRSFSTPGSSSSANLTLNSNPVTFPTNQSLYLDFAHDNILISVLTAFGLRQFADLTLPPDHHHHHDDNNNNNENENEETPFRPPPDRAFQTSKLVPFGARINIEIIRAPHEIKWNRKQHERDPYVDGTEETEYVHFLVNQRTVPLHASFPKECRHRHDGWCELKAFLDVQKKSLHKAKYDYACVGDWELGKFGDVQDGVPV</sequence>
<dbReference type="EMBL" id="KZ825811">
    <property type="protein sequence ID" value="PYH98477.1"/>
    <property type="molecule type" value="Genomic_DNA"/>
</dbReference>
<evidence type="ECO:0000256" key="3">
    <source>
        <dbReference type="ARBA" id="ARBA00022801"/>
    </source>
</evidence>
<reference evidence="5 6" key="1">
    <citation type="submission" date="2018-02" db="EMBL/GenBank/DDBJ databases">
        <title>The genomes of Aspergillus section Nigri reveals drivers in fungal speciation.</title>
        <authorList>
            <consortium name="DOE Joint Genome Institute"/>
            <person name="Vesth T.C."/>
            <person name="Nybo J."/>
            <person name="Theobald S."/>
            <person name="Brandl J."/>
            <person name="Frisvad J.C."/>
            <person name="Nielsen K.F."/>
            <person name="Lyhne E.K."/>
            <person name="Kogle M.E."/>
            <person name="Kuo A."/>
            <person name="Riley R."/>
            <person name="Clum A."/>
            <person name="Nolan M."/>
            <person name="Lipzen A."/>
            <person name="Salamov A."/>
            <person name="Henrissat B."/>
            <person name="Wiebenga A."/>
            <person name="De vries R.P."/>
            <person name="Grigoriev I.V."/>
            <person name="Mortensen U.H."/>
            <person name="Andersen M.R."/>
            <person name="Baker S.E."/>
        </authorList>
    </citation>
    <scope>NUCLEOTIDE SEQUENCE [LARGE SCALE GENOMIC DNA]</scope>
    <source>
        <strain evidence="5 6">CBS 707.79</strain>
    </source>
</reference>
<dbReference type="OrthoDB" id="6509975at2759"/>
<evidence type="ECO:0000256" key="2">
    <source>
        <dbReference type="ARBA" id="ARBA00012632"/>
    </source>
</evidence>
<dbReference type="EC" id="3.1.3.8" evidence="2"/>
<gene>
    <name evidence="5" type="ORF">BO71DRAFT_344969</name>
</gene>
<dbReference type="Proteomes" id="UP000247810">
    <property type="component" value="Unassembled WGS sequence"/>
</dbReference>
<evidence type="ECO:0000256" key="4">
    <source>
        <dbReference type="SAM" id="MobiDB-lite"/>
    </source>
</evidence>